<dbReference type="EMBL" id="LR796235">
    <property type="protein sequence ID" value="CAB4130282.1"/>
    <property type="molecule type" value="Genomic_DNA"/>
</dbReference>
<proteinExistence type="predicted"/>
<sequence>MTIIKKLWIKYRLYLRKLDRNDTEFDIYMSNVRKCSTICRKLIHSEDSELIIAPISDKKYIRNDKLGIFVTMDGGQVTITNHTYSYFIKLSKTQWDKLINYFRKEMELRAMMIEKELETQINHSLDNIYSKINC</sequence>
<protein>
    <submittedName>
        <fullName evidence="1">Uncharacterized protein</fullName>
    </submittedName>
</protein>
<reference evidence="1" key="1">
    <citation type="submission" date="2020-04" db="EMBL/GenBank/DDBJ databases">
        <authorList>
            <person name="Chiriac C."/>
            <person name="Salcher M."/>
            <person name="Ghai R."/>
            <person name="Kavagutti S V."/>
        </authorList>
    </citation>
    <scope>NUCLEOTIDE SEQUENCE</scope>
</reference>
<evidence type="ECO:0000313" key="1">
    <source>
        <dbReference type="EMBL" id="CAB4130282.1"/>
    </source>
</evidence>
<name>A0A6J5LA78_9CAUD</name>
<organism evidence="1">
    <name type="scientific">uncultured Caudovirales phage</name>
    <dbReference type="NCBI Taxonomy" id="2100421"/>
    <lineage>
        <taxon>Viruses</taxon>
        <taxon>Duplodnaviria</taxon>
        <taxon>Heunggongvirae</taxon>
        <taxon>Uroviricota</taxon>
        <taxon>Caudoviricetes</taxon>
        <taxon>Peduoviridae</taxon>
        <taxon>Maltschvirus</taxon>
        <taxon>Maltschvirus maltsch</taxon>
    </lineage>
</organism>
<accession>A0A6J5LA78</accession>
<gene>
    <name evidence="1" type="ORF">UFOVP117_346</name>
</gene>